<name>A0A072R5M2_BARBA</name>
<comment type="subcellular location">
    <subcellularLocation>
        <location evidence="2">Membrane</location>
    </subcellularLocation>
</comment>
<dbReference type="InterPro" id="IPR004358">
    <property type="entry name" value="Sig_transdc_His_kin-like_C"/>
</dbReference>
<dbReference type="EMBL" id="ASIV01000001">
    <property type="protein sequence ID" value="KEG21223.1"/>
    <property type="molecule type" value="Genomic_DNA"/>
</dbReference>
<dbReference type="GO" id="GO:0005886">
    <property type="term" value="C:plasma membrane"/>
    <property type="evidence" value="ECO:0007669"/>
    <property type="project" value="TreeGrafter"/>
</dbReference>
<keyword evidence="8 11" id="KW-1133">Transmembrane helix</keyword>
<evidence type="ECO:0000259" key="12">
    <source>
        <dbReference type="PROSITE" id="PS50109"/>
    </source>
</evidence>
<dbReference type="SUPFAM" id="SSF47384">
    <property type="entry name" value="Homodimeric domain of signal transducing histidine kinase"/>
    <property type="match status" value="1"/>
</dbReference>
<dbReference type="InterPro" id="IPR005467">
    <property type="entry name" value="His_kinase_dom"/>
</dbReference>
<dbReference type="Gene3D" id="6.10.340.10">
    <property type="match status" value="1"/>
</dbReference>
<keyword evidence="4" id="KW-0597">Phosphoprotein</keyword>
<dbReference type="Gene3D" id="1.10.287.130">
    <property type="match status" value="1"/>
</dbReference>
<evidence type="ECO:0000256" key="10">
    <source>
        <dbReference type="ARBA" id="ARBA00023136"/>
    </source>
</evidence>
<comment type="caution">
    <text evidence="14">The sequence shown here is derived from an EMBL/GenBank/DDBJ whole genome shotgun (WGS) entry which is preliminary data.</text>
</comment>
<dbReference type="SMART" id="SM00387">
    <property type="entry name" value="HATPase_c"/>
    <property type="match status" value="1"/>
</dbReference>
<evidence type="ECO:0000313" key="14">
    <source>
        <dbReference type="EMBL" id="KEG21223.1"/>
    </source>
</evidence>
<dbReference type="AlphaFoldDB" id="A0A072R5M2"/>
<evidence type="ECO:0000256" key="9">
    <source>
        <dbReference type="ARBA" id="ARBA00023012"/>
    </source>
</evidence>
<evidence type="ECO:0000259" key="13">
    <source>
        <dbReference type="PROSITE" id="PS50885"/>
    </source>
</evidence>
<dbReference type="Proteomes" id="UP000031740">
    <property type="component" value="Unassembled WGS sequence"/>
</dbReference>
<evidence type="ECO:0000256" key="2">
    <source>
        <dbReference type="ARBA" id="ARBA00004370"/>
    </source>
</evidence>
<dbReference type="Pfam" id="PF13755">
    <property type="entry name" value="Sensor_TM1"/>
    <property type="match status" value="1"/>
</dbReference>
<dbReference type="InterPro" id="IPR036097">
    <property type="entry name" value="HisK_dim/P_sf"/>
</dbReference>
<keyword evidence="7" id="KW-0418">Kinase</keyword>
<dbReference type="EC" id="2.7.13.3" evidence="3"/>
<evidence type="ECO:0000256" key="3">
    <source>
        <dbReference type="ARBA" id="ARBA00012438"/>
    </source>
</evidence>
<evidence type="ECO:0000256" key="5">
    <source>
        <dbReference type="ARBA" id="ARBA00022679"/>
    </source>
</evidence>
<evidence type="ECO:0000256" key="7">
    <source>
        <dbReference type="ARBA" id="ARBA00022777"/>
    </source>
</evidence>
<dbReference type="Pfam" id="PF13756">
    <property type="entry name" value="Stimulus_sens_1"/>
    <property type="match status" value="1"/>
</dbReference>
<reference evidence="14 15" key="1">
    <citation type="submission" date="2013-04" db="EMBL/GenBank/DDBJ databases">
        <title>The Genome Sequence of Bartonella bacilliformis Ver097.</title>
        <authorList>
            <consortium name="The Broad Institute Genomics Platform"/>
            <consortium name="The Broad Institute Genome Sequencing Center for Infectious Disease"/>
            <person name="Feldgarden M."/>
            <person name="Kirby J."/>
            <person name="Birtles R."/>
            <person name="Dasch G."/>
            <person name="Hendrix L."/>
            <person name="Koehler J."/>
            <person name="Walker B."/>
            <person name="Young S.K."/>
            <person name="Zeng Q."/>
            <person name="Gargeya S."/>
            <person name="Fitzgerald M."/>
            <person name="Haas B."/>
            <person name="Abouelleil A."/>
            <person name="Allen A.W."/>
            <person name="Alvarado L."/>
            <person name="Arachchi H.M."/>
            <person name="Berlin A.M."/>
            <person name="Chapman S.B."/>
            <person name="Gainer-Dewar J."/>
            <person name="Goldberg J."/>
            <person name="Griggs A."/>
            <person name="Gujja S."/>
            <person name="Hansen M."/>
            <person name="Howarth C."/>
            <person name="Imamovic A."/>
            <person name="Ireland A."/>
            <person name="Larimer J."/>
            <person name="McCowan C."/>
            <person name="Murphy C."/>
            <person name="Pearson M."/>
            <person name="Poon T.W."/>
            <person name="Priest M."/>
            <person name="Roberts A."/>
            <person name="Saif S."/>
            <person name="Shea T."/>
            <person name="Sisk P."/>
            <person name="Sykes S."/>
            <person name="Wortman J."/>
            <person name="Nusbaum C."/>
            <person name="Birren B."/>
        </authorList>
    </citation>
    <scope>NUCLEOTIDE SEQUENCE [LARGE SCALE GENOMIC DNA]</scope>
    <source>
        <strain evidence="14 15">Ver097</strain>
    </source>
</reference>
<feature type="transmembrane region" description="Helical" evidence="11">
    <location>
        <begin position="284"/>
        <end position="304"/>
    </location>
</feature>
<evidence type="ECO:0000313" key="15">
    <source>
        <dbReference type="Proteomes" id="UP000031740"/>
    </source>
</evidence>
<dbReference type="SMART" id="SM00304">
    <property type="entry name" value="HAMP"/>
    <property type="match status" value="1"/>
</dbReference>
<dbReference type="STRING" id="1293911.H710_00171"/>
<dbReference type="InterPro" id="IPR025919">
    <property type="entry name" value="Stimulus_sens_dom"/>
</dbReference>
<protein>
    <recommendedName>
        <fullName evidence="3">histidine kinase</fullName>
        <ecNumber evidence="3">2.7.13.3</ecNumber>
    </recommendedName>
</protein>
<keyword evidence="10 11" id="KW-0472">Membrane</keyword>
<sequence length="610" mass="68405">MKLMKKNIQPSTLTNETLSVLPPTRFFILVDLHQRIQHLFKKLFLSSLTRRIVILNLAALGILVTSILYLNQFRDGLIEAKIESLRTQGEIIAGAIAASATIDTNSILIDPQKLLELQIGESVAPTPQSTDTWDFPINPEQIVPLLRRLIAPETTRARIYDRDATLLLDSRVLYSSGKVFSYDLPPIETKKTLWKSLCSWFSNTLYGNGLALDREQAKSYIDIHPEVYQALNGSSATAKRRNRQGQLIVSVAVPVQRYRAVVGALLLSTLGSDIDDIVKGERLIIFKVFAIVGSVLLVLSLFLAHTIAHPLSKLSASANRVRYGNNKRVEIPDFSEREDEIGHLSTSIRDMTNALYMRIEAIERFAADVSHELKNPLTSLQSAIETLPLTKNKATQETLLKIIQHDIRRLDRLITDISDASRLDAELARETAQTVDMNLLLENLIYAVREVYSSQQTIDINLNIVPRPHNKHYFVLGHELRLSQVISNLLANARSFVPHDNGKIWITMTAKVSTLILTVEDNGPGISSENIDHIFERFYTDRPNEDTFGQNSGLGLFISRQIIEAHNGTLTAENIIDPTLENSKIGARFIIMLPLAKVNSLSEAKNRTTR</sequence>
<dbReference type="InterPro" id="IPR025908">
    <property type="entry name" value="Sensor_TM1"/>
</dbReference>
<evidence type="ECO:0000256" key="11">
    <source>
        <dbReference type="SAM" id="Phobius"/>
    </source>
</evidence>
<dbReference type="InterPro" id="IPR036890">
    <property type="entry name" value="HATPase_C_sf"/>
</dbReference>
<dbReference type="PROSITE" id="PS50109">
    <property type="entry name" value="HIS_KIN"/>
    <property type="match status" value="1"/>
</dbReference>
<evidence type="ECO:0000256" key="6">
    <source>
        <dbReference type="ARBA" id="ARBA00022692"/>
    </source>
</evidence>
<keyword evidence="9" id="KW-0902">Two-component regulatory system</keyword>
<keyword evidence="6 11" id="KW-0812">Transmembrane</keyword>
<gene>
    <name evidence="14" type="ORF">H710_00171</name>
</gene>
<dbReference type="Pfam" id="PF00512">
    <property type="entry name" value="HisKA"/>
    <property type="match status" value="1"/>
</dbReference>
<dbReference type="PANTHER" id="PTHR45436">
    <property type="entry name" value="SENSOR HISTIDINE KINASE YKOH"/>
    <property type="match status" value="1"/>
</dbReference>
<dbReference type="InterPro" id="IPR003661">
    <property type="entry name" value="HisK_dim/P_dom"/>
</dbReference>
<dbReference type="InterPro" id="IPR050428">
    <property type="entry name" value="TCS_sensor_his_kinase"/>
</dbReference>
<accession>A0A072R5M2</accession>
<dbReference type="PATRIC" id="fig|1293911.3.peg.174"/>
<evidence type="ECO:0000256" key="4">
    <source>
        <dbReference type="ARBA" id="ARBA00022553"/>
    </source>
</evidence>
<dbReference type="CDD" id="cd06225">
    <property type="entry name" value="HAMP"/>
    <property type="match status" value="1"/>
</dbReference>
<organism evidence="14 15">
    <name type="scientific">Bartonella bacilliformis Ver097</name>
    <dbReference type="NCBI Taxonomy" id="1293911"/>
    <lineage>
        <taxon>Bacteria</taxon>
        <taxon>Pseudomonadati</taxon>
        <taxon>Pseudomonadota</taxon>
        <taxon>Alphaproteobacteria</taxon>
        <taxon>Hyphomicrobiales</taxon>
        <taxon>Bartonellaceae</taxon>
        <taxon>Bartonella</taxon>
    </lineage>
</organism>
<dbReference type="GO" id="GO:0000155">
    <property type="term" value="F:phosphorelay sensor kinase activity"/>
    <property type="evidence" value="ECO:0007669"/>
    <property type="project" value="InterPro"/>
</dbReference>
<dbReference type="Pfam" id="PF00672">
    <property type="entry name" value="HAMP"/>
    <property type="match status" value="1"/>
</dbReference>
<dbReference type="SMART" id="SM00388">
    <property type="entry name" value="HisKA"/>
    <property type="match status" value="1"/>
</dbReference>
<dbReference type="InterPro" id="IPR003594">
    <property type="entry name" value="HATPase_dom"/>
</dbReference>
<proteinExistence type="predicted"/>
<evidence type="ECO:0000256" key="8">
    <source>
        <dbReference type="ARBA" id="ARBA00022989"/>
    </source>
</evidence>
<dbReference type="SUPFAM" id="SSF55874">
    <property type="entry name" value="ATPase domain of HSP90 chaperone/DNA topoisomerase II/histidine kinase"/>
    <property type="match status" value="1"/>
</dbReference>
<feature type="domain" description="HAMP" evidence="13">
    <location>
        <begin position="305"/>
        <end position="360"/>
    </location>
</feature>
<dbReference type="PANTHER" id="PTHR45436:SF5">
    <property type="entry name" value="SENSOR HISTIDINE KINASE TRCS"/>
    <property type="match status" value="1"/>
</dbReference>
<dbReference type="Pfam" id="PF02518">
    <property type="entry name" value="HATPase_c"/>
    <property type="match status" value="1"/>
</dbReference>
<feature type="domain" description="Histidine kinase" evidence="12">
    <location>
        <begin position="368"/>
        <end position="597"/>
    </location>
</feature>
<dbReference type="CDD" id="cd00082">
    <property type="entry name" value="HisKA"/>
    <property type="match status" value="1"/>
</dbReference>
<dbReference type="PROSITE" id="PS50885">
    <property type="entry name" value="HAMP"/>
    <property type="match status" value="1"/>
</dbReference>
<dbReference type="PRINTS" id="PR00344">
    <property type="entry name" value="BCTRLSENSOR"/>
</dbReference>
<dbReference type="Gene3D" id="3.30.565.10">
    <property type="entry name" value="Histidine kinase-like ATPase, C-terminal domain"/>
    <property type="match status" value="1"/>
</dbReference>
<feature type="transmembrane region" description="Helical" evidence="11">
    <location>
        <begin position="52"/>
        <end position="71"/>
    </location>
</feature>
<comment type="catalytic activity">
    <reaction evidence="1">
        <text>ATP + protein L-histidine = ADP + protein N-phospho-L-histidine.</text>
        <dbReference type="EC" id="2.7.13.3"/>
    </reaction>
</comment>
<dbReference type="InterPro" id="IPR003660">
    <property type="entry name" value="HAMP_dom"/>
</dbReference>
<evidence type="ECO:0000256" key="1">
    <source>
        <dbReference type="ARBA" id="ARBA00000085"/>
    </source>
</evidence>
<keyword evidence="5" id="KW-0808">Transferase</keyword>
<dbReference type="HOGENOM" id="CLU_000445_89_6_5"/>